<sequence>MNNSCVAHRGFSSIAPENTVAAFELAMEQPQVQWIELDVQCSRDGVPVVIHDFTFNRTTDGEGLVRETNWSDIEKLDAGSWKGKSYVGERIPSLGEVLDRCCGKVRLNIELKTQGDMYPDLPAAVIHEVRQRHMQHDVVLTSFEPKALAKAKEIAPEFQTGLIIDARPGDLVARLKQLQCSFLSIGYTNVDKSLMREMQHEEIQVMAWTVDDKTIMKRLAAIDPSLMLCTNCPDVWEKAFHETARHFFRP</sequence>
<name>A0AAP5GZD5_PAEAM</name>
<dbReference type="EMBL" id="JAVDTR010000002">
    <property type="protein sequence ID" value="MDR6722530.1"/>
    <property type="molecule type" value="Genomic_DNA"/>
</dbReference>
<proteinExistence type="predicted"/>
<dbReference type="RefSeq" id="WP_310136915.1">
    <property type="nucleotide sequence ID" value="NZ_JAVDTR010000002.1"/>
</dbReference>
<organism evidence="2 3">
    <name type="scientific">Paenibacillus amylolyticus</name>
    <dbReference type="NCBI Taxonomy" id="1451"/>
    <lineage>
        <taxon>Bacteria</taxon>
        <taxon>Bacillati</taxon>
        <taxon>Bacillota</taxon>
        <taxon>Bacilli</taxon>
        <taxon>Bacillales</taxon>
        <taxon>Paenibacillaceae</taxon>
        <taxon>Paenibacillus</taxon>
    </lineage>
</organism>
<dbReference type="PANTHER" id="PTHR46211">
    <property type="entry name" value="GLYCEROPHOSPHORYL DIESTER PHOSPHODIESTERASE"/>
    <property type="match status" value="1"/>
</dbReference>
<reference evidence="2" key="1">
    <citation type="submission" date="2023-07" db="EMBL/GenBank/DDBJ databases">
        <title>Sorghum-associated microbial communities from plants grown in Nebraska, USA.</title>
        <authorList>
            <person name="Schachtman D."/>
        </authorList>
    </citation>
    <scope>NUCLEOTIDE SEQUENCE</scope>
    <source>
        <strain evidence="2">BE80</strain>
    </source>
</reference>
<feature type="domain" description="GP-PDE" evidence="1">
    <location>
        <begin position="3"/>
        <end position="240"/>
    </location>
</feature>
<dbReference type="SUPFAM" id="SSF51695">
    <property type="entry name" value="PLC-like phosphodiesterases"/>
    <property type="match status" value="1"/>
</dbReference>
<gene>
    <name evidence="2" type="ORF">J2W91_000978</name>
</gene>
<evidence type="ECO:0000313" key="3">
    <source>
        <dbReference type="Proteomes" id="UP001254832"/>
    </source>
</evidence>
<accession>A0AAP5GZD5</accession>
<comment type="caution">
    <text evidence="2">The sequence shown here is derived from an EMBL/GenBank/DDBJ whole genome shotgun (WGS) entry which is preliminary data.</text>
</comment>
<dbReference type="InterPro" id="IPR030395">
    <property type="entry name" value="GP_PDE_dom"/>
</dbReference>
<dbReference type="Pfam" id="PF03009">
    <property type="entry name" value="GDPD"/>
    <property type="match status" value="1"/>
</dbReference>
<keyword evidence="2" id="KW-0378">Hydrolase</keyword>
<dbReference type="GO" id="GO:0008889">
    <property type="term" value="F:glycerophosphodiester phosphodiesterase activity"/>
    <property type="evidence" value="ECO:0007669"/>
    <property type="project" value="UniProtKB-EC"/>
</dbReference>
<dbReference type="AlphaFoldDB" id="A0AAP5GZD5"/>
<dbReference type="GO" id="GO:0006629">
    <property type="term" value="P:lipid metabolic process"/>
    <property type="evidence" value="ECO:0007669"/>
    <property type="project" value="InterPro"/>
</dbReference>
<evidence type="ECO:0000313" key="2">
    <source>
        <dbReference type="EMBL" id="MDR6722530.1"/>
    </source>
</evidence>
<dbReference type="Proteomes" id="UP001254832">
    <property type="component" value="Unassembled WGS sequence"/>
</dbReference>
<dbReference type="InterPro" id="IPR017946">
    <property type="entry name" value="PLC-like_Pdiesterase_TIM-brl"/>
</dbReference>
<dbReference type="PANTHER" id="PTHR46211:SF14">
    <property type="entry name" value="GLYCEROPHOSPHODIESTER PHOSPHODIESTERASE"/>
    <property type="match status" value="1"/>
</dbReference>
<evidence type="ECO:0000259" key="1">
    <source>
        <dbReference type="PROSITE" id="PS51704"/>
    </source>
</evidence>
<dbReference type="EC" id="3.1.4.46" evidence="2"/>
<dbReference type="Gene3D" id="3.20.20.190">
    <property type="entry name" value="Phosphatidylinositol (PI) phosphodiesterase"/>
    <property type="match status" value="1"/>
</dbReference>
<dbReference type="PROSITE" id="PS51704">
    <property type="entry name" value="GP_PDE"/>
    <property type="match status" value="1"/>
</dbReference>
<protein>
    <submittedName>
        <fullName evidence="2">Glycerophosphoryl diester phosphodiesterase</fullName>
        <ecNumber evidence="2">3.1.4.46</ecNumber>
    </submittedName>
</protein>